<reference evidence="3 4" key="1">
    <citation type="journal article" date="2019" name="Int. J. Syst. Evol. Microbiol.">
        <title>The Global Catalogue of Microorganisms (GCM) 10K type strain sequencing project: providing services to taxonomists for standard genome sequencing and annotation.</title>
        <authorList>
            <consortium name="The Broad Institute Genomics Platform"/>
            <consortium name="The Broad Institute Genome Sequencing Center for Infectious Disease"/>
            <person name="Wu L."/>
            <person name="Ma J."/>
        </authorList>
    </citation>
    <scope>NUCLEOTIDE SEQUENCE [LARGE SCALE GENOMIC DNA]</scope>
    <source>
        <strain evidence="3 4">XZYJ18</strain>
    </source>
</reference>
<dbReference type="Proteomes" id="UP001595945">
    <property type="component" value="Unassembled WGS sequence"/>
</dbReference>
<feature type="transmembrane region" description="Helical" evidence="2">
    <location>
        <begin position="244"/>
        <end position="267"/>
    </location>
</feature>
<dbReference type="GeneID" id="73043481"/>
<dbReference type="EMBL" id="JBHSHT010000002">
    <property type="protein sequence ID" value="MFC4825792.1"/>
    <property type="molecule type" value="Genomic_DNA"/>
</dbReference>
<keyword evidence="4" id="KW-1185">Reference proteome</keyword>
<organism evidence="3 4">
    <name type="scientific">Halorussus aquaticus</name>
    <dbReference type="NCBI Taxonomy" id="2953748"/>
    <lineage>
        <taxon>Archaea</taxon>
        <taxon>Methanobacteriati</taxon>
        <taxon>Methanobacteriota</taxon>
        <taxon>Stenosarchaea group</taxon>
        <taxon>Halobacteria</taxon>
        <taxon>Halobacteriales</taxon>
        <taxon>Haladaptataceae</taxon>
        <taxon>Halorussus</taxon>
    </lineage>
</organism>
<protein>
    <submittedName>
        <fullName evidence="3">DUF5305 domain-containing protein</fullName>
    </submittedName>
</protein>
<accession>A0ABD5Q5R0</accession>
<feature type="region of interest" description="Disordered" evidence="1">
    <location>
        <begin position="350"/>
        <end position="399"/>
    </location>
</feature>
<comment type="caution">
    <text evidence="3">The sequence shown here is derived from an EMBL/GenBank/DDBJ whole genome shotgun (WGS) entry which is preliminary data.</text>
</comment>
<dbReference type="RefSeq" id="WP_254268579.1">
    <property type="nucleotide sequence ID" value="NZ_CP100400.1"/>
</dbReference>
<keyword evidence="2" id="KW-0472">Membrane</keyword>
<sequence length="399" mass="43187">MPRWPLRLRASLDGNYAVVVGALVVLALLGGWVTYGAYVSPGTHAEERIVSSWRTTGQFDHGATVTEQNSVFSVGTRLSNRTTYFRSVAPVLDGTFRSRYEGAARGNLSARVTVTLVLRSVGGESGDSATVYWRDERELATERVESLPPGEAVTVPFEVDTNELRNRTSRIRGELGAGPGETKATVRASVRYVGTVEGQRVDRTVEHSMGLGIDGPIYQVESAGPLDQRHEKTRTVTVRDDPGLLGGVGGPLLFVAAVGSAAAVVAARRRDRLGLTTAEREWLAFRSDRSDFEEWIVTMRLPEQAGDLPRAEAETLADLVDFAIDTDNAVVEHPDSGEFAVVHDGYRYVYRPPSPPARDGTDEQSGDAADSEASPAAQEDGETATDGNREADEPIQRTD</sequence>
<name>A0ABD5Q5R0_9EURY</name>
<evidence type="ECO:0000313" key="3">
    <source>
        <dbReference type="EMBL" id="MFC4825792.1"/>
    </source>
</evidence>
<proteinExistence type="predicted"/>
<evidence type="ECO:0000256" key="1">
    <source>
        <dbReference type="SAM" id="MobiDB-lite"/>
    </source>
</evidence>
<gene>
    <name evidence="3" type="ORF">ACFO9K_16170</name>
</gene>
<feature type="transmembrane region" description="Helical" evidence="2">
    <location>
        <begin position="16"/>
        <end position="38"/>
    </location>
</feature>
<dbReference type="Pfam" id="PF17231">
    <property type="entry name" value="DUF5305"/>
    <property type="match status" value="1"/>
</dbReference>
<dbReference type="AlphaFoldDB" id="A0ABD5Q5R0"/>
<keyword evidence="2" id="KW-0812">Transmembrane</keyword>
<feature type="compositionally biased region" description="Basic and acidic residues" evidence="1">
    <location>
        <begin position="387"/>
        <end position="399"/>
    </location>
</feature>
<keyword evidence="2" id="KW-1133">Transmembrane helix</keyword>
<dbReference type="InterPro" id="IPR035185">
    <property type="entry name" value="DUF5305"/>
</dbReference>
<evidence type="ECO:0000313" key="4">
    <source>
        <dbReference type="Proteomes" id="UP001595945"/>
    </source>
</evidence>
<evidence type="ECO:0000256" key="2">
    <source>
        <dbReference type="SAM" id="Phobius"/>
    </source>
</evidence>